<dbReference type="Gene3D" id="3.40.50.1820">
    <property type="entry name" value="alpha/beta hydrolase"/>
    <property type="match status" value="1"/>
</dbReference>
<dbReference type="Pfam" id="PF02450">
    <property type="entry name" value="LCAT"/>
    <property type="match status" value="1"/>
</dbReference>
<evidence type="ECO:0008006" key="3">
    <source>
        <dbReference type="Google" id="ProtNLM"/>
    </source>
</evidence>
<proteinExistence type="predicted"/>
<gene>
    <name evidence="2" type="ORF">DSPE1174_LOCUS18530</name>
</gene>
<evidence type="ECO:0000313" key="2">
    <source>
        <dbReference type="EMBL" id="CAD9441202.1"/>
    </source>
</evidence>
<accession>A0A7S2D1D4</accession>
<dbReference type="GO" id="GO:0008374">
    <property type="term" value="F:O-acyltransferase activity"/>
    <property type="evidence" value="ECO:0007669"/>
    <property type="project" value="InterPro"/>
</dbReference>
<dbReference type="GO" id="GO:0006629">
    <property type="term" value="P:lipid metabolic process"/>
    <property type="evidence" value="ECO:0007669"/>
    <property type="project" value="InterPro"/>
</dbReference>
<reference evidence="2" key="1">
    <citation type="submission" date="2021-01" db="EMBL/GenBank/DDBJ databases">
        <authorList>
            <person name="Corre E."/>
            <person name="Pelletier E."/>
            <person name="Niang G."/>
            <person name="Scheremetjew M."/>
            <person name="Finn R."/>
            <person name="Kale V."/>
            <person name="Holt S."/>
            <person name="Cochrane G."/>
            <person name="Meng A."/>
            <person name="Brown T."/>
            <person name="Cohen L."/>
        </authorList>
    </citation>
    <scope>NUCLEOTIDE SEQUENCE</scope>
    <source>
        <strain evidence="2">CCMP1381</strain>
    </source>
</reference>
<organism evidence="2">
    <name type="scientific">Octactis speculum</name>
    <dbReference type="NCBI Taxonomy" id="3111310"/>
    <lineage>
        <taxon>Eukaryota</taxon>
        <taxon>Sar</taxon>
        <taxon>Stramenopiles</taxon>
        <taxon>Ochrophyta</taxon>
        <taxon>Dictyochophyceae</taxon>
        <taxon>Dictyochales</taxon>
        <taxon>Dictyochaceae</taxon>
        <taxon>Octactis</taxon>
    </lineage>
</organism>
<name>A0A7S2D1D4_9STRA</name>
<keyword evidence="1" id="KW-0732">Signal</keyword>
<protein>
    <recommendedName>
        <fullName evidence="3">Phospholipid:diacylglycerol acyltransferase</fullName>
    </recommendedName>
</protein>
<dbReference type="SUPFAM" id="SSF53474">
    <property type="entry name" value="alpha/beta-Hydrolases"/>
    <property type="match status" value="1"/>
</dbReference>
<dbReference type="InterPro" id="IPR003386">
    <property type="entry name" value="LACT/PDAT_acylTrfase"/>
</dbReference>
<dbReference type="PANTHER" id="PTHR11440">
    <property type="entry name" value="LECITHIN-CHOLESTEROL ACYLTRANSFERASE-RELATED"/>
    <property type="match status" value="1"/>
</dbReference>
<dbReference type="InterPro" id="IPR029058">
    <property type="entry name" value="AB_hydrolase_fold"/>
</dbReference>
<feature type="chain" id="PRO_5031145808" description="Phospholipid:diacylglycerol acyltransferase" evidence="1">
    <location>
        <begin position="23"/>
        <end position="431"/>
    </location>
</feature>
<evidence type="ECO:0000256" key="1">
    <source>
        <dbReference type="SAM" id="SignalP"/>
    </source>
</evidence>
<dbReference type="AlphaFoldDB" id="A0A7S2D1D4"/>
<feature type="signal peptide" evidence="1">
    <location>
        <begin position="1"/>
        <end position="22"/>
    </location>
</feature>
<dbReference type="EMBL" id="HBGS01035819">
    <property type="protein sequence ID" value="CAD9441202.1"/>
    <property type="molecule type" value="Transcribed_RNA"/>
</dbReference>
<sequence length="431" mass="49272">MRFSYLSAVVLVAYAEIFSVAGDDALKEDEEDYPWRILDRIDEIHDDVDWPEWIADQEDDHEDLTLSGFESWHILRNESTARPPIVLLPGMASSRLVNWREKHCAFLNSIRPKDVVWLNLGKLVETRTFDPKCWLECMKLDPGGKDLSVNISVPSRTEKRPKSQCALRPAEGLDAVSVLAPGVVSGRLSRVFEPLIDLLVSHLRYEGGRSLFGIGYDWRLSPRRMQERDGTFSKLKAVIERAVELNQRPAVIMAHSMGNLMVGYFVDWLYKKIGSRAEWRAWIGRHIFSYVALGAPLLGAAGALKPSVSGETFGLQLTEEQARSMELTFDSTHWLNPRRTTSRRHRLTRGNWPKDLIRIRPHSRSNRTVAFGIDDVANGGLFRWLKQDAMKMDSIDEELRLAIGNKHSALRREFWEDPVGNPMKGPVQRFR</sequence>